<accession>A0ABT5L8S7</accession>
<comment type="caution">
    <text evidence="1">The sequence shown here is derived from an EMBL/GenBank/DDBJ whole genome shotgun (WGS) entry which is preliminary data.</text>
</comment>
<reference evidence="1 2" key="1">
    <citation type="submission" date="2022-10" db="EMBL/GenBank/DDBJ databases">
        <title>Alteromonas sp. chi3 Genome sequencing.</title>
        <authorList>
            <person name="Park S."/>
        </authorList>
    </citation>
    <scope>NUCLEOTIDE SEQUENCE [LARGE SCALE GENOMIC DNA]</scope>
    <source>
        <strain evidence="2">chi3</strain>
    </source>
</reference>
<evidence type="ECO:0000313" key="1">
    <source>
        <dbReference type="EMBL" id="MDC8832896.1"/>
    </source>
</evidence>
<organism evidence="1 2">
    <name type="scientific">Alteromonas gilva</name>
    <dbReference type="NCBI Taxonomy" id="2987522"/>
    <lineage>
        <taxon>Bacteria</taxon>
        <taxon>Pseudomonadati</taxon>
        <taxon>Pseudomonadota</taxon>
        <taxon>Gammaproteobacteria</taxon>
        <taxon>Alteromonadales</taxon>
        <taxon>Alteromonadaceae</taxon>
        <taxon>Alteromonas/Salinimonas group</taxon>
        <taxon>Alteromonas</taxon>
    </lineage>
</organism>
<dbReference type="InterPro" id="IPR011989">
    <property type="entry name" value="ARM-like"/>
</dbReference>
<gene>
    <name evidence="1" type="ORF">OIK42_19255</name>
</gene>
<dbReference type="SUPFAM" id="SSF48371">
    <property type="entry name" value="ARM repeat"/>
    <property type="match status" value="1"/>
</dbReference>
<proteinExistence type="predicted"/>
<evidence type="ECO:0008006" key="3">
    <source>
        <dbReference type="Google" id="ProtNLM"/>
    </source>
</evidence>
<dbReference type="EMBL" id="JAQQXP010000004">
    <property type="protein sequence ID" value="MDC8832896.1"/>
    <property type="molecule type" value="Genomic_DNA"/>
</dbReference>
<dbReference type="Proteomes" id="UP001218788">
    <property type="component" value="Unassembled WGS sequence"/>
</dbReference>
<dbReference type="Gene3D" id="1.25.10.10">
    <property type="entry name" value="Leucine-rich Repeat Variant"/>
    <property type="match status" value="1"/>
</dbReference>
<dbReference type="PROSITE" id="PS00482">
    <property type="entry name" value="DIHYDROOROTASE_1"/>
    <property type="match status" value="1"/>
</dbReference>
<dbReference type="InterPro" id="IPR002195">
    <property type="entry name" value="Dihydroorotase_CS"/>
</dbReference>
<dbReference type="InterPro" id="IPR016024">
    <property type="entry name" value="ARM-type_fold"/>
</dbReference>
<name>A0ABT5L8S7_9ALTE</name>
<sequence length="320" mass="36872">MPMTKNQYIERMISTQQETLEKIKAHPSMAPIRAKLECDKDFKFSEYVPLFENMLKSGFLQHVIDVELNNLKNFPDYQLRNFSSETRTKGWQVLETKDFVINVGIGTRTPEEVSYIEWHKSQNPGEFQSKLTVTPKHFYMGFALIPYGSNHIEFVVPEWDENNPPSPNEKLKFVRERQLQNGDSIYLKSGEGIPAVTYTGKIVYLEVAGKNDFSFSPVYCLETLKLDMLVGTDEQASRIELLTRHLINVEAEESIETVEKASKEHSHHHIRWSLMECLYKLSPEKGIQRLKDGLTDPHIHIRNASALALNTISQEKQNAN</sequence>
<dbReference type="RefSeq" id="WP_273642793.1">
    <property type="nucleotide sequence ID" value="NZ_JAQQXP010000004.1"/>
</dbReference>
<keyword evidence="2" id="KW-1185">Reference proteome</keyword>
<protein>
    <recommendedName>
        <fullName evidence="3">HEAT repeat domain-containing protein</fullName>
    </recommendedName>
</protein>
<evidence type="ECO:0000313" key="2">
    <source>
        <dbReference type="Proteomes" id="UP001218788"/>
    </source>
</evidence>